<sequence>MIFSKEIITINSPLLKDNYAISQDITDSASPEKHIISISVYKEIYPLLYKHHGMEMKLVSRKEDAETISLFNKKIYTISEDGKTLSYGKLIIPLE</sequence>
<dbReference type="EMBL" id="BORJ01000003">
    <property type="protein sequence ID" value="GIN95688.1"/>
    <property type="molecule type" value="Genomic_DNA"/>
</dbReference>
<dbReference type="Proteomes" id="UP000680670">
    <property type="component" value="Unassembled WGS sequence"/>
</dbReference>
<accession>A0ABQ4KUH4</accession>
<reference evidence="1 2" key="1">
    <citation type="submission" date="2021-03" db="EMBL/GenBank/DDBJ databases">
        <title>Antimicrobial resistance genes in bacteria isolated from Japanese honey, and their potential for conferring macrolide and lincosamide resistance in the American foulbrood pathogen Paenibacillus larvae.</title>
        <authorList>
            <person name="Okamoto M."/>
            <person name="Kumagai M."/>
            <person name="Kanamori H."/>
            <person name="Takamatsu D."/>
        </authorList>
    </citation>
    <scope>NUCLEOTIDE SEQUENCE [LARGE SCALE GENOMIC DNA]</scope>
    <source>
        <strain evidence="1 2">J6TS1</strain>
    </source>
</reference>
<keyword evidence="2" id="KW-1185">Reference proteome</keyword>
<name>A0ABQ4KUH4_SIMTE</name>
<proteinExistence type="predicted"/>
<protein>
    <submittedName>
        <fullName evidence="1">Uncharacterized protein</fullName>
    </submittedName>
</protein>
<evidence type="ECO:0000313" key="1">
    <source>
        <dbReference type="EMBL" id="GIN95688.1"/>
    </source>
</evidence>
<organism evidence="1 2">
    <name type="scientific">Siminovitchia terrae</name>
    <name type="common">Bacillus terrae</name>
    <dbReference type="NCBI Taxonomy" id="1914933"/>
    <lineage>
        <taxon>Bacteria</taxon>
        <taxon>Bacillati</taxon>
        <taxon>Bacillota</taxon>
        <taxon>Bacilli</taxon>
        <taxon>Bacillales</taxon>
        <taxon>Bacillaceae</taxon>
        <taxon>Siminovitchia</taxon>
    </lineage>
</organism>
<gene>
    <name evidence="1" type="ORF">J6TS1_15580</name>
</gene>
<evidence type="ECO:0000313" key="2">
    <source>
        <dbReference type="Proteomes" id="UP000680670"/>
    </source>
</evidence>
<comment type="caution">
    <text evidence="1">The sequence shown here is derived from an EMBL/GenBank/DDBJ whole genome shotgun (WGS) entry which is preliminary data.</text>
</comment>